<keyword evidence="6" id="KW-0401">Integrin</keyword>
<dbReference type="Pfam" id="PF01839">
    <property type="entry name" value="FG-GAP"/>
    <property type="match status" value="2"/>
</dbReference>
<dbReference type="PROSITE" id="PS51318">
    <property type="entry name" value="TAT"/>
    <property type="match status" value="1"/>
</dbReference>
<feature type="signal peptide" evidence="5">
    <location>
        <begin position="1"/>
        <end position="35"/>
    </location>
</feature>
<proteinExistence type="predicted"/>
<evidence type="ECO:0000256" key="2">
    <source>
        <dbReference type="ARBA" id="ARBA00022737"/>
    </source>
</evidence>
<sequence>MRKHRRSPLSRRRRLALGTGIALAAGALSVPVVNAATTDGTSTTPSTKHLHDDFNGDGYPDLAIGAPSTPLAGVPKAGAVSVLYGSSGGLSTSRKQLLTWSGRTNSDNPESGYGSGLQSADLNEDGYADLLSSVGWTPMDGDAGNFVVVNWGGPKGLSSQPQVVTGLPDAMHMRGFTVADVDGDKHVDLVRLGVDATSDGQDGGEYGQTSPVAEGAVQHGPITPDRPATRTTYFRVDSDPFDVADQVTAGDVTGDGIADLAVRTHSTEESDSRGVALLTGGATGFTDKGYLKDSTGRLIGGEDLAIGDLNKDGYGDIVVGHSADSYDSDLELPTKGGALGVVYGGPGGVSTTRKPVWINQDTTGVPGAGERRDGMGSGLSIGDTNGDGYLDVATGLPGEDFDGITDAGSVLVLRGGAGGLTGTGAKVFSQSTSGVPGTAEKLDRFGTETALVDGNGDKKDGLVVGDPDENAGNGSLWVFSATSGGITSSGSFSFGAATMGLPSTGARYGASIAD</sequence>
<keyword evidence="3" id="KW-0378">Hydrolase</keyword>
<dbReference type="GO" id="GO:0016787">
    <property type="term" value="F:hydrolase activity"/>
    <property type="evidence" value="ECO:0007669"/>
    <property type="project" value="UniProtKB-KW"/>
</dbReference>
<evidence type="ECO:0000256" key="5">
    <source>
        <dbReference type="SAM" id="SignalP"/>
    </source>
</evidence>
<dbReference type="EMBL" id="CP163435">
    <property type="protein sequence ID" value="XDQ28599.1"/>
    <property type="molecule type" value="Genomic_DNA"/>
</dbReference>
<dbReference type="InterPro" id="IPR013517">
    <property type="entry name" value="FG-GAP"/>
</dbReference>
<dbReference type="SMART" id="SM00191">
    <property type="entry name" value="Int_alpha"/>
    <property type="match status" value="5"/>
</dbReference>
<evidence type="ECO:0000313" key="6">
    <source>
        <dbReference type="EMBL" id="XDQ28599.1"/>
    </source>
</evidence>
<accession>A0AB39PDS8</accession>
<evidence type="ECO:0000256" key="4">
    <source>
        <dbReference type="ARBA" id="ARBA00023180"/>
    </source>
</evidence>
<dbReference type="PROSITE" id="PS51470">
    <property type="entry name" value="FG_GAP"/>
    <property type="match status" value="2"/>
</dbReference>
<reference evidence="6" key="1">
    <citation type="submission" date="2024-07" db="EMBL/GenBank/DDBJ databases">
        <authorList>
            <person name="Yu S.T."/>
        </authorList>
    </citation>
    <scope>NUCLEOTIDE SEQUENCE</scope>
    <source>
        <strain evidence="6">R21</strain>
    </source>
</reference>
<dbReference type="RefSeq" id="WP_369236794.1">
    <property type="nucleotide sequence ID" value="NZ_CP163435.1"/>
</dbReference>
<protein>
    <submittedName>
        <fullName evidence="6">Integrin alpha</fullName>
    </submittedName>
</protein>
<dbReference type="InterPro" id="IPR028994">
    <property type="entry name" value="Integrin_alpha_N"/>
</dbReference>
<gene>
    <name evidence="6" type="ORF">AB5J56_29665</name>
</gene>
<dbReference type="Pfam" id="PF13517">
    <property type="entry name" value="FG-GAP_3"/>
    <property type="match status" value="1"/>
</dbReference>
<dbReference type="AlphaFoldDB" id="A0AB39PDS8"/>
<dbReference type="SUPFAM" id="SSF69318">
    <property type="entry name" value="Integrin alpha N-terminal domain"/>
    <property type="match status" value="1"/>
</dbReference>
<organism evidence="6">
    <name type="scientific">Streptomyces sp. R21</name>
    <dbReference type="NCBI Taxonomy" id="3238627"/>
    <lineage>
        <taxon>Bacteria</taxon>
        <taxon>Bacillati</taxon>
        <taxon>Actinomycetota</taxon>
        <taxon>Actinomycetes</taxon>
        <taxon>Kitasatosporales</taxon>
        <taxon>Streptomycetaceae</taxon>
        <taxon>Streptomyces</taxon>
    </lineage>
</organism>
<evidence type="ECO:0000256" key="1">
    <source>
        <dbReference type="ARBA" id="ARBA00022729"/>
    </source>
</evidence>
<feature type="chain" id="PRO_5044330102" evidence="5">
    <location>
        <begin position="36"/>
        <end position="514"/>
    </location>
</feature>
<keyword evidence="2" id="KW-0677">Repeat</keyword>
<dbReference type="PANTHER" id="PTHR23221:SF7">
    <property type="entry name" value="PHOSPHATIDYLINOSITOL-GLYCAN-SPECIFIC PHOSPHOLIPASE D"/>
    <property type="match status" value="1"/>
</dbReference>
<keyword evidence="4" id="KW-0325">Glycoprotein</keyword>
<keyword evidence="1 5" id="KW-0732">Signal</keyword>
<name>A0AB39PDS8_9ACTN</name>
<evidence type="ECO:0000256" key="3">
    <source>
        <dbReference type="ARBA" id="ARBA00022801"/>
    </source>
</evidence>
<dbReference type="PANTHER" id="PTHR23221">
    <property type="entry name" value="GLYCOSYLPHOSPHATIDYLINOSITOL PHOSPHOLIPASE D"/>
    <property type="match status" value="1"/>
</dbReference>
<dbReference type="GO" id="GO:0007229">
    <property type="term" value="P:integrin-mediated signaling pathway"/>
    <property type="evidence" value="ECO:0007669"/>
    <property type="project" value="UniProtKB-KW"/>
</dbReference>
<dbReference type="InterPro" id="IPR013519">
    <property type="entry name" value="Int_alpha_beta-p"/>
</dbReference>
<dbReference type="InterPro" id="IPR006311">
    <property type="entry name" value="TAT_signal"/>
</dbReference>
<dbReference type="Gene3D" id="2.130.10.130">
    <property type="entry name" value="Integrin alpha, N-terminal"/>
    <property type="match status" value="3"/>
</dbReference>